<accession>A0A6I6NIY7</accession>
<dbReference type="EMBL" id="CP047020">
    <property type="protein sequence ID" value="QHA07937.1"/>
    <property type="molecule type" value="Genomic_DNA"/>
</dbReference>
<proteinExistence type="predicted"/>
<gene>
    <name evidence="5" type="ORF">GQF42_35830</name>
</gene>
<dbReference type="Pfam" id="PF01638">
    <property type="entry name" value="HxlR"/>
    <property type="match status" value="1"/>
</dbReference>
<dbReference type="KEGG" id="sbro:GQF42_35830"/>
<dbReference type="GO" id="GO:0003677">
    <property type="term" value="F:DNA binding"/>
    <property type="evidence" value="ECO:0007669"/>
    <property type="project" value="UniProtKB-KW"/>
</dbReference>
<keyword evidence="1" id="KW-0805">Transcription regulation</keyword>
<keyword evidence="3" id="KW-0804">Transcription</keyword>
<evidence type="ECO:0000256" key="1">
    <source>
        <dbReference type="ARBA" id="ARBA00023015"/>
    </source>
</evidence>
<name>A0A6I6NIY7_9ACTN</name>
<dbReference type="SUPFAM" id="SSF46785">
    <property type="entry name" value="Winged helix' DNA-binding domain"/>
    <property type="match status" value="1"/>
</dbReference>
<reference evidence="5 6" key="1">
    <citation type="submission" date="2019-12" db="EMBL/GenBank/DDBJ databases">
        <title>Streptomyces sp. strain T44 isolated from rhizosphere soil of Broussonetia papyrifera.</title>
        <authorList>
            <person name="Mo P."/>
        </authorList>
    </citation>
    <scope>NUCLEOTIDE SEQUENCE [LARGE SCALE GENOMIC DNA]</scope>
    <source>
        <strain evidence="5 6">T44</strain>
    </source>
</reference>
<evidence type="ECO:0000259" key="4">
    <source>
        <dbReference type="PROSITE" id="PS51118"/>
    </source>
</evidence>
<organism evidence="5 6">
    <name type="scientific">Streptomyces broussonetiae</name>
    <dbReference type="NCBI Taxonomy" id="2686304"/>
    <lineage>
        <taxon>Bacteria</taxon>
        <taxon>Bacillati</taxon>
        <taxon>Actinomycetota</taxon>
        <taxon>Actinomycetes</taxon>
        <taxon>Kitasatosporales</taxon>
        <taxon>Streptomycetaceae</taxon>
        <taxon>Streptomyces</taxon>
    </lineage>
</organism>
<dbReference type="PANTHER" id="PTHR33204">
    <property type="entry name" value="TRANSCRIPTIONAL REGULATOR, MARR FAMILY"/>
    <property type="match status" value="1"/>
</dbReference>
<dbReference type="Proteomes" id="UP000436138">
    <property type="component" value="Chromosome"/>
</dbReference>
<dbReference type="PANTHER" id="PTHR33204:SF18">
    <property type="entry name" value="TRANSCRIPTIONAL REGULATORY PROTEIN"/>
    <property type="match status" value="1"/>
</dbReference>
<sequence length="189" mass="20719">MDPIPRCTIRVCHAVAWHTCGSRRDVEGGVAVPSTRKVSGPTDDSPACSIERSLQVLGERWTLLVLRDIFAGKHRFAEIQSSLGIAPNLLSDRLKLLSEAGVLRTRTYQEPGSRHRQSYHLSPAGQELQLVLAALQQWGDHHRPRPSGPSSLRRLRSTGQAVRVGFLGDDGRELPAEEVTFVMNTGPGA</sequence>
<evidence type="ECO:0000256" key="2">
    <source>
        <dbReference type="ARBA" id="ARBA00023125"/>
    </source>
</evidence>
<evidence type="ECO:0000256" key="3">
    <source>
        <dbReference type="ARBA" id="ARBA00023163"/>
    </source>
</evidence>
<keyword evidence="6" id="KW-1185">Reference proteome</keyword>
<dbReference type="PROSITE" id="PS51118">
    <property type="entry name" value="HTH_HXLR"/>
    <property type="match status" value="1"/>
</dbReference>
<keyword evidence="2" id="KW-0238">DNA-binding</keyword>
<evidence type="ECO:0000313" key="5">
    <source>
        <dbReference type="EMBL" id="QHA07937.1"/>
    </source>
</evidence>
<dbReference type="Gene3D" id="1.10.10.10">
    <property type="entry name" value="Winged helix-like DNA-binding domain superfamily/Winged helix DNA-binding domain"/>
    <property type="match status" value="1"/>
</dbReference>
<dbReference type="InterPro" id="IPR036390">
    <property type="entry name" value="WH_DNA-bd_sf"/>
</dbReference>
<dbReference type="InterPro" id="IPR002577">
    <property type="entry name" value="HTH_HxlR"/>
</dbReference>
<feature type="domain" description="HTH hxlR-type" evidence="4">
    <location>
        <begin position="48"/>
        <end position="147"/>
    </location>
</feature>
<dbReference type="AlphaFoldDB" id="A0A6I6NIY7"/>
<dbReference type="InterPro" id="IPR036388">
    <property type="entry name" value="WH-like_DNA-bd_sf"/>
</dbReference>
<protein>
    <submittedName>
        <fullName evidence="5">Transcriptional regulator</fullName>
    </submittedName>
</protein>
<evidence type="ECO:0000313" key="6">
    <source>
        <dbReference type="Proteomes" id="UP000436138"/>
    </source>
</evidence>